<gene>
    <name evidence="2" type="ORF">MEUPH1_LOCUS5403</name>
</gene>
<dbReference type="EMBL" id="CARXXK010000001">
    <property type="protein sequence ID" value="CAI6348759.1"/>
    <property type="molecule type" value="Genomic_DNA"/>
</dbReference>
<name>A0AAV0VWZ8_9HEMI</name>
<organism evidence="2 3">
    <name type="scientific">Macrosiphum euphorbiae</name>
    <name type="common">potato aphid</name>
    <dbReference type="NCBI Taxonomy" id="13131"/>
    <lineage>
        <taxon>Eukaryota</taxon>
        <taxon>Metazoa</taxon>
        <taxon>Ecdysozoa</taxon>
        <taxon>Arthropoda</taxon>
        <taxon>Hexapoda</taxon>
        <taxon>Insecta</taxon>
        <taxon>Pterygota</taxon>
        <taxon>Neoptera</taxon>
        <taxon>Paraneoptera</taxon>
        <taxon>Hemiptera</taxon>
        <taxon>Sternorrhyncha</taxon>
        <taxon>Aphidomorpha</taxon>
        <taxon>Aphidoidea</taxon>
        <taxon>Aphididae</taxon>
        <taxon>Macrosiphini</taxon>
        <taxon>Macrosiphum</taxon>
    </lineage>
</organism>
<evidence type="ECO:0000313" key="2">
    <source>
        <dbReference type="EMBL" id="CAI6348759.1"/>
    </source>
</evidence>
<dbReference type="Proteomes" id="UP001160148">
    <property type="component" value="Unassembled WGS sequence"/>
</dbReference>
<sequence length="125" mass="14379">MFLSYSTVPMFSFMILLNLFLLYSPLASATNGKWYDTCQQCKADPCFKQFNRPCLLRNNKFYCFLCHPKNGRQQYYTEDGCQQHCKDSGMLCVCSDSCYVCESKGARSNPASCRKSTAQEYNKCL</sequence>
<keyword evidence="3" id="KW-1185">Reference proteome</keyword>
<evidence type="ECO:0000256" key="1">
    <source>
        <dbReference type="SAM" id="SignalP"/>
    </source>
</evidence>
<evidence type="ECO:0000313" key="3">
    <source>
        <dbReference type="Proteomes" id="UP001160148"/>
    </source>
</evidence>
<reference evidence="2 3" key="1">
    <citation type="submission" date="2023-01" db="EMBL/GenBank/DDBJ databases">
        <authorList>
            <person name="Whitehead M."/>
        </authorList>
    </citation>
    <scope>NUCLEOTIDE SEQUENCE [LARGE SCALE GENOMIC DNA]</scope>
</reference>
<accession>A0AAV0VWZ8</accession>
<dbReference type="AlphaFoldDB" id="A0AAV0VWZ8"/>
<feature type="signal peptide" evidence="1">
    <location>
        <begin position="1"/>
        <end position="29"/>
    </location>
</feature>
<comment type="caution">
    <text evidence="2">The sequence shown here is derived from an EMBL/GenBank/DDBJ whole genome shotgun (WGS) entry which is preliminary data.</text>
</comment>
<keyword evidence="1" id="KW-0732">Signal</keyword>
<proteinExistence type="predicted"/>
<feature type="chain" id="PRO_5043550074" evidence="1">
    <location>
        <begin position="30"/>
        <end position="125"/>
    </location>
</feature>
<protein>
    <submittedName>
        <fullName evidence="2">Uncharacterized protein</fullName>
    </submittedName>
</protein>